<sequence>MSPFCRYAEPVFPGKPDRPYFESWLRRTRKQLAGSGRLSEIALILSRDDGRTLQDWSTYLREVLEKEVTPSLDLLTKIDAILAKPVRSKAPLETPPLF</sequence>
<dbReference type="EMBL" id="JAPDDT010000021">
    <property type="protein sequence ID" value="MCW1926129.1"/>
    <property type="molecule type" value="Genomic_DNA"/>
</dbReference>
<accession>A0ABT3GRI7</accession>
<name>A0ABT3GRI7_9BACT</name>
<gene>
    <name evidence="1" type="ORF">OKA05_26460</name>
</gene>
<evidence type="ECO:0000313" key="1">
    <source>
        <dbReference type="EMBL" id="MCW1926129.1"/>
    </source>
</evidence>
<organism evidence="1 2">
    <name type="scientific">Luteolibacter arcticus</name>
    <dbReference type="NCBI Taxonomy" id="1581411"/>
    <lineage>
        <taxon>Bacteria</taxon>
        <taxon>Pseudomonadati</taxon>
        <taxon>Verrucomicrobiota</taxon>
        <taxon>Verrucomicrobiia</taxon>
        <taxon>Verrucomicrobiales</taxon>
        <taxon>Verrucomicrobiaceae</taxon>
        <taxon>Luteolibacter</taxon>
    </lineage>
</organism>
<protein>
    <submittedName>
        <fullName evidence="1">Uncharacterized protein</fullName>
    </submittedName>
</protein>
<proteinExistence type="predicted"/>
<reference evidence="1 2" key="1">
    <citation type="submission" date="2022-10" db="EMBL/GenBank/DDBJ databases">
        <title>Luteolibacter arcticus strain CCTCC AB 2014275, whole genome shotgun sequencing project.</title>
        <authorList>
            <person name="Zhao G."/>
            <person name="Shen L."/>
        </authorList>
    </citation>
    <scope>NUCLEOTIDE SEQUENCE [LARGE SCALE GENOMIC DNA]</scope>
    <source>
        <strain evidence="1 2">CCTCC AB 2014275</strain>
    </source>
</reference>
<keyword evidence="2" id="KW-1185">Reference proteome</keyword>
<comment type="caution">
    <text evidence="1">The sequence shown here is derived from an EMBL/GenBank/DDBJ whole genome shotgun (WGS) entry which is preliminary data.</text>
</comment>
<evidence type="ECO:0000313" key="2">
    <source>
        <dbReference type="Proteomes" id="UP001320876"/>
    </source>
</evidence>
<dbReference type="Proteomes" id="UP001320876">
    <property type="component" value="Unassembled WGS sequence"/>
</dbReference>